<comment type="caution">
    <text evidence="1">The sequence shown here is derived from an EMBL/GenBank/DDBJ whole genome shotgun (WGS) entry which is preliminary data.</text>
</comment>
<gene>
    <name evidence="1" type="ORF">C1645_830291</name>
</gene>
<proteinExistence type="predicted"/>
<dbReference type="EMBL" id="QKYT01000405">
    <property type="protein sequence ID" value="RIA85776.1"/>
    <property type="molecule type" value="Genomic_DNA"/>
</dbReference>
<sequence>MQIERLEEVQRKLKYEDVVHCIQDVQTCWNSSYYAWDRLFYLKDVIIQLQADLYTSTSNDKNKLVDVLLPFEEATRKFSGGSYVKFLLANPANDILPSLLTNQCRVT</sequence>
<protein>
    <submittedName>
        <fullName evidence="1">Uncharacterized protein</fullName>
    </submittedName>
</protein>
<dbReference type="AlphaFoldDB" id="A0A397SMD1"/>
<reference evidence="1 2" key="1">
    <citation type="submission" date="2018-06" db="EMBL/GenBank/DDBJ databases">
        <title>Comparative genomics reveals the genomic features of Rhizophagus irregularis, R. cerebriforme, R. diaphanum and Gigaspora rosea, and their symbiotic lifestyle signature.</title>
        <authorList>
            <person name="Morin E."/>
            <person name="San Clemente H."/>
            <person name="Chen E.C.H."/>
            <person name="De La Providencia I."/>
            <person name="Hainaut M."/>
            <person name="Kuo A."/>
            <person name="Kohler A."/>
            <person name="Murat C."/>
            <person name="Tang N."/>
            <person name="Roy S."/>
            <person name="Loubradou J."/>
            <person name="Henrissat B."/>
            <person name="Grigoriev I.V."/>
            <person name="Corradi N."/>
            <person name="Roux C."/>
            <person name="Martin F.M."/>
        </authorList>
    </citation>
    <scope>NUCLEOTIDE SEQUENCE [LARGE SCALE GENOMIC DNA]</scope>
    <source>
        <strain evidence="1 2">DAOM 227022</strain>
    </source>
</reference>
<organism evidence="1 2">
    <name type="scientific">Glomus cerebriforme</name>
    <dbReference type="NCBI Taxonomy" id="658196"/>
    <lineage>
        <taxon>Eukaryota</taxon>
        <taxon>Fungi</taxon>
        <taxon>Fungi incertae sedis</taxon>
        <taxon>Mucoromycota</taxon>
        <taxon>Glomeromycotina</taxon>
        <taxon>Glomeromycetes</taxon>
        <taxon>Glomerales</taxon>
        <taxon>Glomeraceae</taxon>
        <taxon>Glomus</taxon>
    </lineage>
</organism>
<accession>A0A397SMD1</accession>
<keyword evidence="2" id="KW-1185">Reference proteome</keyword>
<evidence type="ECO:0000313" key="1">
    <source>
        <dbReference type="EMBL" id="RIA85776.1"/>
    </source>
</evidence>
<name>A0A397SMD1_9GLOM</name>
<dbReference type="OrthoDB" id="2437017at2759"/>
<dbReference type="Proteomes" id="UP000265703">
    <property type="component" value="Unassembled WGS sequence"/>
</dbReference>
<evidence type="ECO:0000313" key="2">
    <source>
        <dbReference type="Proteomes" id="UP000265703"/>
    </source>
</evidence>